<evidence type="ECO:0000259" key="7">
    <source>
        <dbReference type="Pfam" id="PF00883"/>
    </source>
</evidence>
<reference evidence="9 10" key="1">
    <citation type="journal article" date="2022" name="Nat. Plants">
        <title>Genomes of leafy and leafless Platanthera orchids illuminate the evolution of mycoheterotrophy.</title>
        <authorList>
            <person name="Li M.H."/>
            <person name="Liu K.W."/>
            <person name="Li Z."/>
            <person name="Lu H.C."/>
            <person name="Ye Q.L."/>
            <person name="Zhang D."/>
            <person name="Wang J.Y."/>
            <person name="Li Y.F."/>
            <person name="Zhong Z.M."/>
            <person name="Liu X."/>
            <person name="Yu X."/>
            <person name="Liu D.K."/>
            <person name="Tu X.D."/>
            <person name="Liu B."/>
            <person name="Hao Y."/>
            <person name="Liao X.Y."/>
            <person name="Jiang Y.T."/>
            <person name="Sun W.H."/>
            <person name="Chen J."/>
            <person name="Chen Y.Q."/>
            <person name="Ai Y."/>
            <person name="Zhai J.W."/>
            <person name="Wu S.S."/>
            <person name="Zhou Z."/>
            <person name="Hsiao Y.Y."/>
            <person name="Wu W.L."/>
            <person name="Chen Y.Y."/>
            <person name="Lin Y.F."/>
            <person name="Hsu J.L."/>
            <person name="Li C.Y."/>
            <person name="Wang Z.W."/>
            <person name="Zhao X."/>
            <person name="Zhong W.Y."/>
            <person name="Ma X.K."/>
            <person name="Ma L."/>
            <person name="Huang J."/>
            <person name="Chen G.Z."/>
            <person name="Huang M.Z."/>
            <person name="Huang L."/>
            <person name="Peng D.H."/>
            <person name="Luo Y.B."/>
            <person name="Zou S.Q."/>
            <person name="Chen S.P."/>
            <person name="Lan S."/>
            <person name="Tsai W.C."/>
            <person name="Van de Peer Y."/>
            <person name="Liu Z.J."/>
        </authorList>
    </citation>
    <scope>NUCLEOTIDE SEQUENCE [LARGE SCALE GENOMIC DNA]</scope>
    <source>
        <strain evidence="9">Lor287</strain>
    </source>
</reference>
<feature type="region of interest" description="Disordered" evidence="6">
    <location>
        <begin position="1"/>
        <end position="22"/>
    </location>
</feature>
<dbReference type="PRINTS" id="PR00481">
    <property type="entry name" value="LAMNOPPTDASE"/>
</dbReference>
<dbReference type="CDD" id="cd00433">
    <property type="entry name" value="Peptidase_M17"/>
    <property type="match status" value="1"/>
</dbReference>
<evidence type="ECO:0008006" key="11">
    <source>
        <dbReference type="Google" id="ProtNLM"/>
    </source>
</evidence>
<dbReference type="SUPFAM" id="SSF53187">
    <property type="entry name" value="Zn-dependent exopeptidases"/>
    <property type="match status" value="1"/>
</dbReference>
<dbReference type="InterPro" id="IPR011356">
    <property type="entry name" value="Leucine_aapep/pepB"/>
</dbReference>
<dbReference type="Gene3D" id="3.40.220.10">
    <property type="entry name" value="Leucine Aminopeptidase, subunit E, domain 1"/>
    <property type="match status" value="1"/>
</dbReference>
<evidence type="ECO:0000256" key="3">
    <source>
        <dbReference type="ARBA" id="ARBA00022438"/>
    </source>
</evidence>
<dbReference type="PANTHER" id="PTHR11963">
    <property type="entry name" value="LEUCINE AMINOPEPTIDASE-RELATED"/>
    <property type="match status" value="1"/>
</dbReference>
<dbReference type="AlphaFoldDB" id="A0AAP0BHI0"/>
<dbReference type="Pfam" id="PF00883">
    <property type="entry name" value="Peptidase_M17"/>
    <property type="match status" value="1"/>
</dbReference>
<dbReference type="EMBL" id="JBBWWQ010000010">
    <property type="protein sequence ID" value="KAK8937101.1"/>
    <property type="molecule type" value="Genomic_DNA"/>
</dbReference>
<dbReference type="InterPro" id="IPR000819">
    <property type="entry name" value="Peptidase_M17_C"/>
</dbReference>
<sequence>MDRILKSTAEAETASQAPPASVHRTRTLALSCAYKIPVGKWSPIPEMSSKVAGANATLGLTTPAAVDFPQVSQAWERRAVSGQLLLAAAGTPALGAPTGELPVELGRPGRTGRRAGQPCSAVAGAIAGITFSAKEIDISGWKGDVLAVAVSEKDMSKGSDSRFENPNLKNLDDQLAGLLSQISAEEGFRGKPEQSTLVRLHGFGLKRLSLVGIAPCNPSSVTAAYKAVGETVAAAAKAARASNAAVVLASKPSEELALYAASAIASGIVLGLYEDTRFKSESKKTFLKSVDIMGLGSGHELDEKLSYASNISSGVIFGRDLVNAPANVLTPVAAASSNPPYFIHLCYKPPGGIVRTKLAIVGKGLTFDSGGYNIKIGPGSSIELMKFDMSGSAAAFGAAKVIGHIKPPGVEVHFIVAACENMLSGTGVRPGDIVTASNGKTIEVNNTDNEGRLTLADALVYACNQGVEKVIDLATLTDATRVAYGPDIAGFFSSSDELAKEIVSASEVAGEKFWRMPLEKSYWGSMKSSVADMRNAGDRLGEAITAALFLKQVWNI</sequence>
<dbReference type="Gene3D" id="3.40.630.10">
    <property type="entry name" value="Zn peptidases"/>
    <property type="match status" value="1"/>
</dbReference>
<dbReference type="GO" id="GO:0070006">
    <property type="term" value="F:metalloaminopeptidase activity"/>
    <property type="evidence" value="ECO:0007669"/>
    <property type="project" value="InterPro"/>
</dbReference>
<dbReference type="GO" id="GO:0030145">
    <property type="term" value="F:manganese ion binding"/>
    <property type="evidence" value="ECO:0007669"/>
    <property type="project" value="InterPro"/>
</dbReference>
<keyword evidence="4" id="KW-0645">Protease</keyword>
<keyword evidence="5" id="KW-0378">Hydrolase</keyword>
<name>A0AAP0BHI0_9ASPA</name>
<evidence type="ECO:0000256" key="2">
    <source>
        <dbReference type="ARBA" id="ARBA00011867"/>
    </source>
</evidence>
<gene>
    <name evidence="9" type="ORF">KSP39_PZI011888</name>
</gene>
<comment type="caution">
    <text evidence="9">The sequence shown here is derived from an EMBL/GenBank/DDBJ whole genome shotgun (WGS) entry which is preliminary data.</text>
</comment>
<organism evidence="9 10">
    <name type="scientific">Platanthera zijinensis</name>
    <dbReference type="NCBI Taxonomy" id="2320716"/>
    <lineage>
        <taxon>Eukaryota</taxon>
        <taxon>Viridiplantae</taxon>
        <taxon>Streptophyta</taxon>
        <taxon>Embryophyta</taxon>
        <taxon>Tracheophyta</taxon>
        <taxon>Spermatophyta</taxon>
        <taxon>Magnoliopsida</taxon>
        <taxon>Liliopsida</taxon>
        <taxon>Asparagales</taxon>
        <taxon>Orchidaceae</taxon>
        <taxon>Orchidoideae</taxon>
        <taxon>Orchideae</taxon>
        <taxon>Orchidinae</taxon>
        <taxon>Platanthera</taxon>
    </lineage>
</organism>
<keyword evidence="10" id="KW-1185">Reference proteome</keyword>
<comment type="similarity">
    <text evidence="1">Belongs to the peptidase M17 family.</text>
</comment>
<evidence type="ECO:0000256" key="4">
    <source>
        <dbReference type="ARBA" id="ARBA00022670"/>
    </source>
</evidence>
<dbReference type="InterPro" id="IPR043472">
    <property type="entry name" value="Macro_dom-like"/>
</dbReference>
<proteinExistence type="inferred from homology"/>
<dbReference type="Proteomes" id="UP001418222">
    <property type="component" value="Unassembled WGS sequence"/>
</dbReference>
<keyword evidence="3" id="KW-0031">Aminopeptidase</keyword>
<dbReference type="PANTHER" id="PTHR11963:SF23">
    <property type="entry name" value="CYTOSOL AMINOPEPTIDASE"/>
    <property type="match status" value="1"/>
</dbReference>
<protein>
    <recommendedName>
        <fullName evidence="11">Cytosol aminopeptidase domain-containing protein</fullName>
    </recommendedName>
</protein>
<comment type="subunit">
    <text evidence="2">Homohexamer (dimer of homotrimers).</text>
</comment>
<evidence type="ECO:0000256" key="1">
    <source>
        <dbReference type="ARBA" id="ARBA00009528"/>
    </source>
</evidence>
<dbReference type="SUPFAM" id="SSF52949">
    <property type="entry name" value="Macro domain-like"/>
    <property type="match status" value="1"/>
</dbReference>
<feature type="domain" description="Peptidase M17 leucyl aminopeptidase N-terminal" evidence="8">
    <location>
        <begin position="164"/>
        <end position="281"/>
    </location>
</feature>
<accession>A0AAP0BHI0</accession>
<evidence type="ECO:0000256" key="6">
    <source>
        <dbReference type="SAM" id="MobiDB-lite"/>
    </source>
</evidence>
<feature type="domain" description="Cytosol aminopeptidase" evidence="7">
    <location>
        <begin position="311"/>
        <end position="553"/>
    </location>
</feature>
<dbReference type="InterPro" id="IPR008283">
    <property type="entry name" value="Peptidase_M17_N"/>
</dbReference>
<evidence type="ECO:0000259" key="8">
    <source>
        <dbReference type="Pfam" id="PF02789"/>
    </source>
</evidence>
<evidence type="ECO:0000313" key="10">
    <source>
        <dbReference type="Proteomes" id="UP001418222"/>
    </source>
</evidence>
<dbReference type="GO" id="GO:0006508">
    <property type="term" value="P:proteolysis"/>
    <property type="evidence" value="ECO:0007669"/>
    <property type="project" value="UniProtKB-KW"/>
</dbReference>
<dbReference type="GO" id="GO:0005737">
    <property type="term" value="C:cytoplasm"/>
    <property type="evidence" value="ECO:0007669"/>
    <property type="project" value="InterPro"/>
</dbReference>
<evidence type="ECO:0000313" key="9">
    <source>
        <dbReference type="EMBL" id="KAK8937101.1"/>
    </source>
</evidence>
<evidence type="ECO:0000256" key="5">
    <source>
        <dbReference type="ARBA" id="ARBA00022801"/>
    </source>
</evidence>
<dbReference type="Pfam" id="PF02789">
    <property type="entry name" value="Peptidase_M17_N"/>
    <property type="match status" value="1"/>
</dbReference>